<evidence type="ECO:0000256" key="1">
    <source>
        <dbReference type="ARBA" id="ARBA00011073"/>
    </source>
</evidence>
<evidence type="ECO:0000256" key="3">
    <source>
        <dbReference type="PROSITE-ProRule" id="PRU01240"/>
    </source>
</evidence>
<evidence type="ECO:0000256" key="2">
    <source>
        <dbReference type="ARBA" id="ARBA00022729"/>
    </source>
</evidence>
<keyword evidence="2" id="KW-0732">Signal</keyword>
<comment type="similarity">
    <text evidence="1 3">Belongs to the peptidase S8 family.</text>
</comment>
<dbReference type="Gramene" id="HORVU.MOREX.r2.7HG0613680.1">
    <property type="protein sequence ID" value="HORVU.MOREX.r2.7HG0613680.1.CDS.1"/>
    <property type="gene ID" value="HORVU.MOREX.r2.7HG0613680"/>
</dbReference>
<comment type="caution">
    <text evidence="3">Lacks conserved residue(s) required for the propagation of feature annotation.</text>
</comment>
<dbReference type="Gramene" id="HORVU.MOREX.r3.7HG0739860.1">
    <property type="protein sequence ID" value="HORVU.MOREX.r3.7HG0739860.1.CDS1"/>
    <property type="gene ID" value="HORVU.MOREX.r3.7HG0739860"/>
</dbReference>
<dbReference type="GO" id="GO:0004252">
    <property type="term" value="F:serine-type endopeptidase activity"/>
    <property type="evidence" value="ECO:0007669"/>
    <property type="project" value="InterPro"/>
</dbReference>
<evidence type="ECO:0000259" key="5">
    <source>
        <dbReference type="Pfam" id="PF00082"/>
    </source>
</evidence>
<dbReference type="InterPro" id="IPR036852">
    <property type="entry name" value="Peptidase_S8/S53_dom_sf"/>
</dbReference>
<dbReference type="AlphaFoldDB" id="A0A8I6Z8C6"/>
<dbReference type="Proteomes" id="UP000011116">
    <property type="component" value="Chromosome 7H"/>
</dbReference>
<reference evidence="6" key="3">
    <citation type="submission" date="2022-01" db="UniProtKB">
        <authorList>
            <consortium name="EnsemblPlants"/>
        </authorList>
    </citation>
    <scope>IDENTIFICATION</scope>
    <source>
        <strain evidence="6">subsp. vulgare</strain>
    </source>
</reference>
<keyword evidence="7" id="KW-1185">Reference proteome</keyword>
<proteinExistence type="inferred from homology"/>
<dbReference type="SUPFAM" id="SSF52743">
    <property type="entry name" value="Subtilisin-like"/>
    <property type="match status" value="1"/>
</dbReference>
<feature type="region of interest" description="Disordered" evidence="4">
    <location>
        <begin position="71"/>
        <end position="90"/>
    </location>
</feature>
<dbReference type="GO" id="GO:0006508">
    <property type="term" value="P:proteolysis"/>
    <property type="evidence" value="ECO:0007669"/>
    <property type="project" value="InterPro"/>
</dbReference>
<dbReference type="SMR" id="A0A8I6Z8C6"/>
<dbReference type="EnsemblPlants" id="HORVU.MOREX.r3.7HG0739860.1">
    <property type="protein sequence ID" value="HORVU.MOREX.r3.7HG0739860.1.CDS1"/>
    <property type="gene ID" value="HORVU.MOREX.r3.7HG0739860"/>
</dbReference>
<dbReference type="Gene3D" id="3.40.50.200">
    <property type="entry name" value="Peptidase S8/S53 domain"/>
    <property type="match status" value="1"/>
</dbReference>
<dbReference type="PROSITE" id="PS51892">
    <property type="entry name" value="SUBTILASE"/>
    <property type="match status" value="1"/>
</dbReference>
<organism evidence="6 7">
    <name type="scientific">Hordeum vulgare subsp. vulgare</name>
    <name type="common">Domesticated barley</name>
    <dbReference type="NCBI Taxonomy" id="112509"/>
    <lineage>
        <taxon>Eukaryota</taxon>
        <taxon>Viridiplantae</taxon>
        <taxon>Streptophyta</taxon>
        <taxon>Embryophyta</taxon>
        <taxon>Tracheophyta</taxon>
        <taxon>Spermatophyta</taxon>
        <taxon>Magnoliopsida</taxon>
        <taxon>Liliopsida</taxon>
        <taxon>Poales</taxon>
        <taxon>Poaceae</taxon>
        <taxon>BOP clade</taxon>
        <taxon>Pooideae</taxon>
        <taxon>Triticodae</taxon>
        <taxon>Triticeae</taxon>
        <taxon>Hordeinae</taxon>
        <taxon>Hordeum</taxon>
    </lineage>
</organism>
<reference evidence="6" key="2">
    <citation type="submission" date="2020-10" db="EMBL/GenBank/DDBJ databases">
        <authorList>
            <person name="Scholz U."/>
            <person name="Mascher M."/>
            <person name="Fiebig A."/>
        </authorList>
    </citation>
    <scope>NUCLEOTIDE SEQUENCE [LARGE SCALE GENOMIC DNA]</scope>
    <source>
        <strain evidence="6">cv. Morex</strain>
    </source>
</reference>
<feature type="domain" description="Peptidase S8/S53" evidence="5">
    <location>
        <begin position="1"/>
        <end position="80"/>
    </location>
</feature>
<name>A0A8I6Z8C6_HORVV</name>
<sequence>MAPGARIAVYKVCWKGCASSDILAAFDEATADGVDVISVSLGAVGKAPEFYGNTTAVGAFHAVSKGIVVSASAGNSGPESPPPSTSRHGS</sequence>
<dbReference type="InterPro" id="IPR045051">
    <property type="entry name" value="SBT"/>
</dbReference>
<dbReference type="PANTHER" id="PTHR10795">
    <property type="entry name" value="PROPROTEIN CONVERTASE SUBTILISIN/KEXIN"/>
    <property type="match status" value="1"/>
</dbReference>
<reference evidence="7" key="1">
    <citation type="journal article" date="2012" name="Nature">
        <title>A physical, genetic and functional sequence assembly of the barley genome.</title>
        <authorList>
            <consortium name="The International Barley Genome Sequencing Consortium"/>
            <person name="Mayer K.F."/>
            <person name="Waugh R."/>
            <person name="Brown J.W."/>
            <person name="Schulman A."/>
            <person name="Langridge P."/>
            <person name="Platzer M."/>
            <person name="Fincher G.B."/>
            <person name="Muehlbauer G.J."/>
            <person name="Sato K."/>
            <person name="Close T.J."/>
            <person name="Wise R.P."/>
            <person name="Stein N."/>
        </authorList>
    </citation>
    <scope>NUCLEOTIDE SEQUENCE [LARGE SCALE GENOMIC DNA]</scope>
    <source>
        <strain evidence="7">cv. Morex</strain>
    </source>
</reference>
<protein>
    <recommendedName>
        <fullName evidence="5">Peptidase S8/S53 domain-containing protein</fullName>
    </recommendedName>
</protein>
<accession>A0A8I6Z8C6</accession>
<evidence type="ECO:0000313" key="7">
    <source>
        <dbReference type="Proteomes" id="UP000011116"/>
    </source>
</evidence>
<evidence type="ECO:0000313" key="6">
    <source>
        <dbReference type="EnsemblPlants" id="HORVU.MOREX.r3.7HG0739860.1.CDS1"/>
    </source>
</evidence>
<dbReference type="InterPro" id="IPR000209">
    <property type="entry name" value="Peptidase_S8/S53_dom"/>
</dbReference>
<dbReference type="Pfam" id="PF00082">
    <property type="entry name" value="Peptidase_S8"/>
    <property type="match status" value="1"/>
</dbReference>
<evidence type="ECO:0000256" key="4">
    <source>
        <dbReference type="SAM" id="MobiDB-lite"/>
    </source>
</evidence>